<dbReference type="STRING" id="48256.CLHUN_08880"/>
<dbReference type="PANTHER" id="PTHR32089:SF112">
    <property type="entry name" value="LYSOZYME-LIKE PROTEIN-RELATED"/>
    <property type="match status" value="1"/>
</dbReference>
<proteinExistence type="inferred from homology"/>
<evidence type="ECO:0000256" key="3">
    <source>
        <dbReference type="PROSITE-ProRule" id="PRU00284"/>
    </source>
</evidence>
<dbReference type="InterPro" id="IPR004089">
    <property type="entry name" value="MCPsignal_dom"/>
</dbReference>
<dbReference type="OrthoDB" id="9814363at2"/>
<dbReference type="GO" id="GO:0007165">
    <property type="term" value="P:signal transduction"/>
    <property type="evidence" value="ECO:0007669"/>
    <property type="project" value="UniProtKB-KW"/>
</dbReference>
<dbReference type="SUPFAM" id="SSF58104">
    <property type="entry name" value="Methyl-accepting chemotaxis protein (MCP) signaling domain"/>
    <property type="match status" value="1"/>
</dbReference>
<feature type="domain" description="Methyl-accepting transducer" evidence="5">
    <location>
        <begin position="276"/>
        <end position="533"/>
    </location>
</feature>
<feature type="transmembrane region" description="Helical" evidence="4">
    <location>
        <begin position="6"/>
        <end position="28"/>
    </location>
</feature>
<dbReference type="Pfam" id="PF12729">
    <property type="entry name" value="4HB_MCP_1"/>
    <property type="match status" value="1"/>
</dbReference>
<evidence type="ECO:0000259" key="5">
    <source>
        <dbReference type="PROSITE" id="PS50111"/>
    </source>
</evidence>
<dbReference type="CDD" id="cd06225">
    <property type="entry name" value="HAMP"/>
    <property type="match status" value="1"/>
</dbReference>
<evidence type="ECO:0000313" key="8">
    <source>
        <dbReference type="Proteomes" id="UP000191554"/>
    </source>
</evidence>
<dbReference type="InterPro" id="IPR024478">
    <property type="entry name" value="HlyB_4HB_MCP"/>
</dbReference>
<dbReference type="Proteomes" id="UP000191554">
    <property type="component" value="Unassembled WGS sequence"/>
</dbReference>
<keyword evidence="8" id="KW-1185">Reference proteome</keyword>
<dbReference type="AlphaFoldDB" id="A0A1V4SNY9"/>
<dbReference type="SMART" id="SM00283">
    <property type="entry name" value="MA"/>
    <property type="match status" value="1"/>
</dbReference>
<keyword evidence="4" id="KW-0472">Membrane</keyword>
<evidence type="ECO:0000256" key="4">
    <source>
        <dbReference type="SAM" id="Phobius"/>
    </source>
</evidence>
<dbReference type="PRINTS" id="PR00260">
    <property type="entry name" value="CHEMTRNSDUCR"/>
</dbReference>
<comment type="caution">
    <text evidence="7">The sequence shown here is derived from an EMBL/GenBank/DDBJ whole genome shotgun (WGS) entry which is preliminary data.</text>
</comment>
<dbReference type="GO" id="GO:0004888">
    <property type="term" value="F:transmembrane signaling receptor activity"/>
    <property type="evidence" value="ECO:0007669"/>
    <property type="project" value="InterPro"/>
</dbReference>
<comment type="similarity">
    <text evidence="2">Belongs to the methyl-accepting chemotaxis (MCP) protein family.</text>
</comment>
<dbReference type="Gene3D" id="1.10.287.950">
    <property type="entry name" value="Methyl-accepting chemotaxis protein"/>
    <property type="match status" value="1"/>
</dbReference>
<protein>
    <submittedName>
        <fullName evidence="7">Methyl-accepting chemotaxis protein McpB</fullName>
    </submittedName>
</protein>
<dbReference type="InterPro" id="IPR003660">
    <property type="entry name" value="HAMP_dom"/>
</dbReference>
<gene>
    <name evidence="7" type="primary">mcpB_2</name>
    <name evidence="7" type="ORF">CLHUN_08880</name>
</gene>
<dbReference type="RefSeq" id="WP_080063342.1">
    <property type="nucleotide sequence ID" value="NZ_MZGX01000004.1"/>
</dbReference>
<reference evidence="7 8" key="1">
    <citation type="submission" date="2017-03" db="EMBL/GenBank/DDBJ databases">
        <title>Genome sequence of Clostridium hungatei DSM 14427.</title>
        <authorList>
            <person name="Poehlein A."/>
            <person name="Daniel R."/>
        </authorList>
    </citation>
    <scope>NUCLEOTIDE SEQUENCE [LARGE SCALE GENOMIC DNA]</scope>
    <source>
        <strain evidence="7 8">DSM 14427</strain>
    </source>
</reference>
<dbReference type="PROSITE" id="PS50111">
    <property type="entry name" value="CHEMOTAXIS_TRANSDUC_2"/>
    <property type="match status" value="1"/>
</dbReference>
<keyword evidence="4" id="KW-1133">Transmembrane helix</keyword>
<evidence type="ECO:0000259" key="6">
    <source>
        <dbReference type="PROSITE" id="PS50885"/>
    </source>
</evidence>
<feature type="transmembrane region" description="Helical" evidence="4">
    <location>
        <begin position="181"/>
        <end position="202"/>
    </location>
</feature>
<dbReference type="PROSITE" id="PS50885">
    <property type="entry name" value="HAMP"/>
    <property type="match status" value="1"/>
</dbReference>
<sequence>MKIRIGLKIFVSFFVITFLIILVSIIGLTGMDSIRDSYGVIVNESLPVETLIKEARAINLEQVAAVRGFMIYRDEQYPKLYNDLSKELEDVYAKIAEMAKTTESQEYLNRLKAADKAYSDGVQVVFDYVRKGQLDEAVAYGEKVKVKVTEIKEITKAWSTYVGSLDIERINQTDKQINARITFLFVLVAIAVLSALGAGFILTRNIAGPIKALTGVAGKISEGDLTQEIPKIKTRDEVRELGSAFAAMVANLRGLIINVNDASQELVASSEELAASSEEVSKVSEQIADAVSELAEGASEQAHSSEKGNARILQTVEGLSQIAEDMAQSEKMAEKAKEVVEKGEASVKYQEQKVVENNQTSSEVAAAISELSVKSAEIGQILEVIKSIAEQTNLLALNAAIEAARAGEAGKGFSVVADEIRKLAEQSGYSVKQIDKIIKEVQEGVNSAVAKMDKSRLVVREQAESLENTVAAFRDVAEVVGIIRSKIILSAEASSALSKNAVQAGEDITAIACVSQQTAASTQEVAASTQEQASTVHQITDSAEGLSRLAVQLQEGIGRFKL</sequence>
<evidence type="ECO:0000256" key="2">
    <source>
        <dbReference type="ARBA" id="ARBA00029447"/>
    </source>
</evidence>
<dbReference type="SMART" id="SM00304">
    <property type="entry name" value="HAMP"/>
    <property type="match status" value="1"/>
</dbReference>
<keyword evidence="4" id="KW-0812">Transmembrane</keyword>
<dbReference type="PANTHER" id="PTHR32089">
    <property type="entry name" value="METHYL-ACCEPTING CHEMOTAXIS PROTEIN MCPB"/>
    <property type="match status" value="1"/>
</dbReference>
<accession>A0A1V4SNY9</accession>
<feature type="domain" description="HAMP" evidence="6">
    <location>
        <begin position="204"/>
        <end position="257"/>
    </location>
</feature>
<dbReference type="GO" id="GO:0016020">
    <property type="term" value="C:membrane"/>
    <property type="evidence" value="ECO:0007669"/>
    <property type="project" value="InterPro"/>
</dbReference>
<name>A0A1V4SNY9_RUMHU</name>
<dbReference type="Pfam" id="PF00672">
    <property type="entry name" value="HAMP"/>
    <property type="match status" value="1"/>
</dbReference>
<dbReference type="Pfam" id="PF00015">
    <property type="entry name" value="MCPsignal"/>
    <property type="match status" value="1"/>
</dbReference>
<dbReference type="InterPro" id="IPR004090">
    <property type="entry name" value="Chemotax_Me-accpt_rcpt"/>
</dbReference>
<dbReference type="EMBL" id="MZGX01000004">
    <property type="protein sequence ID" value="OPX45513.1"/>
    <property type="molecule type" value="Genomic_DNA"/>
</dbReference>
<keyword evidence="1 3" id="KW-0807">Transducer</keyword>
<dbReference type="GO" id="GO:0006935">
    <property type="term" value="P:chemotaxis"/>
    <property type="evidence" value="ECO:0007669"/>
    <property type="project" value="InterPro"/>
</dbReference>
<evidence type="ECO:0000256" key="1">
    <source>
        <dbReference type="ARBA" id="ARBA00023224"/>
    </source>
</evidence>
<organism evidence="7 8">
    <name type="scientific">Ruminiclostridium hungatei</name>
    <name type="common">Clostridium hungatei</name>
    <dbReference type="NCBI Taxonomy" id="48256"/>
    <lineage>
        <taxon>Bacteria</taxon>
        <taxon>Bacillati</taxon>
        <taxon>Bacillota</taxon>
        <taxon>Clostridia</taxon>
        <taxon>Eubacteriales</taxon>
        <taxon>Oscillospiraceae</taxon>
        <taxon>Ruminiclostridium</taxon>
    </lineage>
</organism>
<evidence type="ECO:0000313" key="7">
    <source>
        <dbReference type="EMBL" id="OPX45513.1"/>
    </source>
</evidence>
<dbReference type="Gene3D" id="6.10.340.10">
    <property type="match status" value="1"/>
</dbReference>